<proteinExistence type="predicted"/>
<dbReference type="EMBL" id="MU394292">
    <property type="protein sequence ID" value="KAI6090091.1"/>
    <property type="molecule type" value="Genomic_DNA"/>
</dbReference>
<protein>
    <submittedName>
        <fullName evidence="1">Prolyl oligopeptidase</fullName>
    </submittedName>
</protein>
<gene>
    <name evidence="1" type="ORF">F4821DRAFT_36211</name>
</gene>
<accession>A0ACC0DBG6</accession>
<dbReference type="Proteomes" id="UP001497680">
    <property type="component" value="Unassembled WGS sequence"/>
</dbReference>
<keyword evidence="2" id="KW-1185">Reference proteome</keyword>
<name>A0ACC0DBG6_9PEZI</name>
<organism evidence="1 2">
    <name type="scientific">Hypoxylon rubiginosum</name>
    <dbReference type="NCBI Taxonomy" id="110542"/>
    <lineage>
        <taxon>Eukaryota</taxon>
        <taxon>Fungi</taxon>
        <taxon>Dikarya</taxon>
        <taxon>Ascomycota</taxon>
        <taxon>Pezizomycotina</taxon>
        <taxon>Sordariomycetes</taxon>
        <taxon>Xylariomycetidae</taxon>
        <taxon>Xylariales</taxon>
        <taxon>Hypoxylaceae</taxon>
        <taxon>Hypoxylon</taxon>
    </lineage>
</organism>
<evidence type="ECO:0000313" key="2">
    <source>
        <dbReference type="Proteomes" id="UP001497680"/>
    </source>
</evidence>
<comment type="caution">
    <text evidence="1">The sequence shown here is derived from an EMBL/GenBank/DDBJ whole genome shotgun (WGS) entry which is preliminary data.</text>
</comment>
<reference evidence="1 2" key="1">
    <citation type="journal article" date="2022" name="New Phytol.">
        <title>Ecological generalism drives hyperdiversity of secondary metabolite gene clusters in xylarialean endophytes.</title>
        <authorList>
            <person name="Franco M.E.E."/>
            <person name="Wisecaver J.H."/>
            <person name="Arnold A.E."/>
            <person name="Ju Y.M."/>
            <person name="Slot J.C."/>
            <person name="Ahrendt S."/>
            <person name="Moore L.P."/>
            <person name="Eastman K.E."/>
            <person name="Scott K."/>
            <person name="Konkel Z."/>
            <person name="Mondo S.J."/>
            <person name="Kuo A."/>
            <person name="Hayes R.D."/>
            <person name="Haridas S."/>
            <person name="Andreopoulos B."/>
            <person name="Riley R."/>
            <person name="LaButti K."/>
            <person name="Pangilinan J."/>
            <person name="Lipzen A."/>
            <person name="Amirebrahimi M."/>
            <person name="Yan J."/>
            <person name="Adam C."/>
            <person name="Keymanesh K."/>
            <person name="Ng V."/>
            <person name="Louie K."/>
            <person name="Northen T."/>
            <person name="Drula E."/>
            <person name="Henrissat B."/>
            <person name="Hsieh H.M."/>
            <person name="Youens-Clark K."/>
            <person name="Lutzoni F."/>
            <person name="Miadlikowska J."/>
            <person name="Eastwood D.C."/>
            <person name="Hamelin R.C."/>
            <person name="Grigoriev I.V."/>
            <person name="U'Ren J.M."/>
        </authorList>
    </citation>
    <scope>NUCLEOTIDE SEQUENCE [LARGE SCALE GENOMIC DNA]</scope>
    <source>
        <strain evidence="1 2">ER1909</strain>
    </source>
</reference>
<evidence type="ECO:0000313" key="1">
    <source>
        <dbReference type="EMBL" id="KAI6090091.1"/>
    </source>
</evidence>
<sequence length="691" mass="76592">MLVEKFTPEVLISAPRRGPAIPNHDGTLALYTVSTHTIGGDTLKEIRVMNIATGESSQLFDDEKAQDATWLGDGTNTVILLKKGGEGFTWLLTIDADKTPSSPLIVGHIQAPVRNLKVKALKDGTVAFAVVGLANADGELFNGEVKKPAHTGRVYDVYRAREWDAYRNLQKYSIFYSTLSKKEEGWKIAGSLHNALANTELEAPISMYEPVDARDNYDISEVGITLAAEEPGITDPLLVGISDVYYVRLNSFTTAGVHRPVRIGVQSTELDGFSSHPRFSPDGSLIAFLRGPRSAYEQSQIFVHQIGSPSAVDLFDMVTGQKWPLTPSTFEFAPNGHTLYITADDTGRHALFKVDILPSAYPKTLLRDGSVTSYYPLGQDNNERLLVTSSSMVESSIYQIVDADADHEPIVVSSAAKNGSKLGLSRKQVTEIYFEGGGDYCVHAWVIRPRNFDEGKKYPLALLVHGGPMGSWNDGWSTRWNPAVWAEQGYVVVTPNITGSTGYGTEFADAVRDNWGGRPYDDLVNCMEHLKQIPYIDTDNAIAAGGSYGGYMMNWIQGNPLGRRFKAMVCHDGIFHVPTFMLQTDYVDDSNEFGGPPVLWKNLEGLERYNPARPDLLPNWKTPMLVIHSDKDYRCPITDGLAAFHTLQLLGTPSRFLTFPDENHWVLNEENSLEWHRQVFGWINKYTGIDS</sequence>